<proteinExistence type="predicted"/>
<reference evidence="7" key="1">
    <citation type="journal article" date="2020" name="Stud. Mycol.">
        <title>101 Dothideomycetes genomes: a test case for predicting lifestyles and emergence of pathogens.</title>
        <authorList>
            <person name="Haridas S."/>
            <person name="Albert R."/>
            <person name="Binder M."/>
            <person name="Bloem J."/>
            <person name="Labutti K."/>
            <person name="Salamov A."/>
            <person name="Andreopoulos B."/>
            <person name="Baker S."/>
            <person name="Barry K."/>
            <person name="Bills G."/>
            <person name="Bluhm B."/>
            <person name="Cannon C."/>
            <person name="Castanera R."/>
            <person name="Culley D."/>
            <person name="Daum C."/>
            <person name="Ezra D."/>
            <person name="Gonzalez J."/>
            <person name="Henrissat B."/>
            <person name="Kuo A."/>
            <person name="Liang C."/>
            <person name="Lipzen A."/>
            <person name="Lutzoni F."/>
            <person name="Magnuson J."/>
            <person name="Mondo S."/>
            <person name="Nolan M."/>
            <person name="Ohm R."/>
            <person name="Pangilinan J."/>
            <person name="Park H.-J."/>
            <person name="Ramirez L."/>
            <person name="Alfaro M."/>
            <person name="Sun H."/>
            <person name="Tritt A."/>
            <person name="Yoshinaga Y."/>
            <person name="Zwiers L.-H."/>
            <person name="Turgeon B."/>
            <person name="Goodwin S."/>
            <person name="Spatafora J."/>
            <person name="Crous P."/>
            <person name="Grigoriev I."/>
        </authorList>
    </citation>
    <scope>NUCLEOTIDE SEQUENCE</scope>
    <source>
        <strain evidence="7">CBS 109.77</strain>
    </source>
</reference>
<dbReference type="Gene3D" id="1.25.40.1040">
    <property type="match status" value="2"/>
</dbReference>
<sequence length="1059" mass="118428">MADVDPELAFLESQKEYDPAGDYSNAVANQPADDDEEYDPSATFPSYPEEDARSHSDQSASMSPESASNTPRLATEDALKSPAADAAVAAAAPTPSKQPRTMGGFVVESEDEEDEEPVARPVAAGSELLNAAGVSDSPQRSLTHTPNNTQPSQTVPLHSAQDQGNSVAASSILVTVNDTAPNLASTVPNGGTPVPAATKPGPPDLLRVEPARQSVAPITSTTASLPKPRLAQDRVGILEDRIAEDPRGDIEAWLSLIEEHRRRHKYDEARAVYDRFFKVFPSAAEQWVEYVNLESDLDDFGRIERIFERSILASPHVALWTTYINYIRRRNPLTNDPASQARQIITTVYEFVLENVGIDFNSGKIWLDYIEFIKSGPGVLGGSNWQDMQKMDTLRKVFQRAIAVPTGATLEIWREYDRFELGLNKATGRKYLQEKSSSYMTARSAINVLDNITKGVIRTTLPKLPPVQGFDGHDQYMTQVRLWKNWLQWEKDDPLMAKDDDRALYNKRVIYLYKHALMALRFWPELWYDAAEWCFQNELEKEGNEFLSQGIEANPESCLLAFRNAHQVELTFEVEDGEGAVFRKGEAVRAPFNTVLDALYELTNQTKKREDHTIARVKENFAAQQAAEGAARDLDKTSDDAYAGYEDDEADEAAKRLKQKEEALKTQLQAISAGYNAQVQTLKRTISYAWIALMRTMRRIQGKGRPDAPAGTPPGFRGIFAEARKRGKLLSDTYVASALIEHHCYQDQAATKIFDRGMKLFPDDEQFALEYIKHLVKQNDATNARAVFEKMVDRLTQNPDTVPRAKPLFVFFHGYESQFGELSQIIKLEKRMGDLFPEDPLLLRFAQRFSTTSFDPTTIRPIVSPKAQMRPVMLNVLPTVEEPPPPPQQVQDLRATSPPGIVNSPHLAPALLPISNSPKRPFDEVDSELAQPRKMMRSERGESPLKGAAGRRLDAARRNQARASDGVNNMPVTPMPQPLPREINFLLGIIPGAHAYKETRFSAEKLVALLHSVDMARAQLQGQMQPPMQAVPPPQQMGWGHPQQQGMPQHGMQQQGYYR</sequence>
<keyword evidence="4" id="KW-0507">mRNA processing</keyword>
<dbReference type="InterPro" id="IPR003107">
    <property type="entry name" value="HAT"/>
</dbReference>
<feature type="region of interest" description="Disordered" evidence="5">
    <location>
        <begin position="1"/>
        <end position="162"/>
    </location>
</feature>
<dbReference type="InterPro" id="IPR045243">
    <property type="entry name" value="Rna14-like"/>
</dbReference>
<keyword evidence="8" id="KW-1185">Reference proteome</keyword>
<dbReference type="InterPro" id="IPR008847">
    <property type="entry name" value="Suf"/>
</dbReference>
<protein>
    <recommendedName>
        <fullName evidence="4">mRNA 3'-end-processing protein RNA14</fullName>
    </recommendedName>
</protein>
<name>A0A6A6WZU2_9PLEO</name>
<evidence type="ECO:0000256" key="2">
    <source>
        <dbReference type="ARBA" id="ARBA00022737"/>
    </source>
</evidence>
<evidence type="ECO:0000313" key="7">
    <source>
        <dbReference type="EMBL" id="KAF2789750.1"/>
    </source>
</evidence>
<keyword evidence="2" id="KW-0677">Repeat</keyword>
<dbReference type="PANTHER" id="PTHR19980:SF0">
    <property type="entry name" value="CLEAVAGE STIMULATION FACTOR SUBUNIT 3"/>
    <property type="match status" value="1"/>
</dbReference>
<dbReference type="GO" id="GO:0005737">
    <property type="term" value="C:cytoplasm"/>
    <property type="evidence" value="ECO:0007669"/>
    <property type="project" value="UniProtKB-SubCell"/>
</dbReference>
<evidence type="ECO:0000256" key="3">
    <source>
        <dbReference type="ARBA" id="ARBA00023242"/>
    </source>
</evidence>
<gene>
    <name evidence="7" type="ORF">K505DRAFT_283816</name>
</gene>
<dbReference type="Pfam" id="PF05843">
    <property type="entry name" value="Suf"/>
    <property type="match status" value="1"/>
</dbReference>
<dbReference type="AlphaFoldDB" id="A0A6A6WZU2"/>
<dbReference type="Proteomes" id="UP000799757">
    <property type="component" value="Unassembled WGS sequence"/>
</dbReference>
<feature type="compositionally biased region" description="Polar residues" evidence="5">
    <location>
        <begin position="136"/>
        <end position="162"/>
    </location>
</feature>
<dbReference type="SMART" id="SM00386">
    <property type="entry name" value="HAT"/>
    <property type="match status" value="5"/>
</dbReference>
<accession>A0A6A6WZU2</accession>
<dbReference type="OrthoDB" id="26282at2759"/>
<dbReference type="EMBL" id="MU002116">
    <property type="protein sequence ID" value="KAF2789750.1"/>
    <property type="molecule type" value="Genomic_DNA"/>
</dbReference>
<comment type="function">
    <text evidence="1 4">Component of the cleavage factor IA (CFIA) complex, which is involved in the endonucleolytic cleavage during polyadenylation-dependent pre-mRNA 3'-end formation.</text>
</comment>
<keyword evidence="3 4" id="KW-0539">Nucleus</keyword>
<feature type="compositionally biased region" description="Low complexity" evidence="5">
    <location>
        <begin position="83"/>
        <end position="92"/>
    </location>
</feature>
<evidence type="ECO:0000256" key="4">
    <source>
        <dbReference type="RuleBase" id="RU369035"/>
    </source>
</evidence>
<comment type="subcellular location">
    <subcellularLocation>
        <location evidence="4">Nucleus</location>
    </subcellularLocation>
    <subcellularLocation>
        <location evidence="4">Cytoplasm</location>
    </subcellularLocation>
    <text evidence="4">Nucleus and/or cytoplasm.</text>
</comment>
<feature type="domain" description="Suppressor of forked" evidence="6">
    <location>
        <begin position="233"/>
        <end position="859"/>
    </location>
</feature>
<feature type="compositionally biased region" description="Low complexity" evidence="5">
    <location>
        <begin position="1036"/>
        <end position="1059"/>
    </location>
</feature>
<dbReference type="GO" id="GO:0180010">
    <property type="term" value="P:co-transcriptional mRNA 3'-end processing, cleavage and polyadenylation pathway"/>
    <property type="evidence" value="ECO:0007669"/>
    <property type="project" value="UniProtKB-UniRule"/>
</dbReference>
<evidence type="ECO:0000313" key="8">
    <source>
        <dbReference type="Proteomes" id="UP000799757"/>
    </source>
</evidence>
<organism evidence="7 8">
    <name type="scientific">Melanomma pulvis-pyrius CBS 109.77</name>
    <dbReference type="NCBI Taxonomy" id="1314802"/>
    <lineage>
        <taxon>Eukaryota</taxon>
        <taxon>Fungi</taxon>
        <taxon>Dikarya</taxon>
        <taxon>Ascomycota</taxon>
        <taxon>Pezizomycotina</taxon>
        <taxon>Dothideomycetes</taxon>
        <taxon>Pleosporomycetidae</taxon>
        <taxon>Pleosporales</taxon>
        <taxon>Melanommataceae</taxon>
        <taxon>Melanomma</taxon>
    </lineage>
</organism>
<evidence type="ECO:0000256" key="1">
    <source>
        <dbReference type="ARBA" id="ARBA00002863"/>
    </source>
</evidence>
<dbReference type="InterPro" id="IPR011990">
    <property type="entry name" value="TPR-like_helical_dom_sf"/>
</dbReference>
<dbReference type="GO" id="GO:0005634">
    <property type="term" value="C:nucleus"/>
    <property type="evidence" value="ECO:0007669"/>
    <property type="project" value="UniProtKB-SubCell"/>
</dbReference>
<dbReference type="PANTHER" id="PTHR19980">
    <property type="entry name" value="RNA CLEAVAGE STIMULATION FACTOR"/>
    <property type="match status" value="1"/>
</dbReference>
<evidence type="ECO:0000259" key="6">
    <source>
        <dbReference type="Pfam" id="PF05843"/>
    </source>
</evidence>
<dbReference type="SUPFAM" id="SSF48452">
    <property type="entry name" value="TPR-like"/>
    <property type="match status" value="2"/>
</dbReference>
<evidence type="ECO:0000256" key="5">
    <source>
        <dbReference type="SAM" id="MobiDB-lite"/>
    </source>
</evidence>
<feature type="compositionally biased region" description="Polar residues" evidence="5">
    <location>
        <begin position="57"/>
        <end position="72"/>
    </location>
</feature>
<keyword evidence="4" id="KW-0963">Cytoplasm</keyword>
<feature type="region of interest" description="Disordered" evidence="5">
    <location>
        <begin position="1025"/>
        <end position="1059"/>
    </location>
</feature>
<dbReference type="GO" id="GO:0003729">
    <property type="term" value="F:mRNA binding"/>
    <property type="evidence" value="ECO:0007669"/>
    <property type="project" value="TreeGrafter"/>
</dbReference>
<feature type="region of interest" description="Disordered" evidence="5">
    <location>
        <begin position="913"/>
        <end position="953"/>
    </location>
</feature>